<reference evidence="7 8" key="1">
    <citation type="submission" date="2018-05" db="EMBL/GenBank/DDBJ databases">
        <title>Genetic diversity of glacier-inhabiting Cryobacterium bacteria in China and description of Cryobacterium mengkeensis sp. nov. and Arthrobacter glacialis sp. nov.</title>
        <authorList>
            <person name="Liu Q."/>
            <person name="Xin Y.-H."/>
        </authorList>
    </citation>
    <scope>NUCLEOTIDE SEQUENCE [LARGE SCALE GENOMIC DNA]</scope>
    <source>
        <strain evidence="7 8">LI2</strain>
    </source>
</reference>
<dbReference type="InterPro" id="IPR004111">
    <property type="entry name" value="Repressor_TetR_C"/>
</dbReference>
<name>A0A2V5L9N5_9MICC</name>
<dbReference type="Gene3D" id="1.10.10.60">
    <property type="entry name" value="Homeodomain-like"/>
    <property type="match status" value="1"/>
</dbReference>
<evidence type="ECO:0000313" key="7">
    <source>
        <dbReference type="EMBL" id="PYI66403.1"/>
    </source>
</evidence>
<sequence length="233" mass="25225">MTAEEIPEAALDRVPLSRERVLQSAVTIADGSGIAALTMRSLARALDVKPMSLYYYVANKGEILDAIIDMVFGEIDMPSTDGHWQSEMRRRASSVRQALQRHPWAIGLLESRSAPGPATLRHHDATLGVLRNAGLSVALTAHAYALLDSYIYGFALQEAALPFNGADTASEVTEPIVELFSAGDYPHLVEIAAEHVLQPGYDFGDEFDIGLNVILEALARWIPKDTGRGSPAA</sequence>
<dbReference type="PANTHER" id="PTHR30055:SF151">
    <property type="entry name" value="TRANSCRIPTIONAL REGULATORY PROTEIN"/>
    <property type="match status" value="1"/>
</dbReference>
<feature type="domain" description="HTH tetR-type" evidence="6">
    <location>
        <begin position="15"/>
        <end position="75"/>
    </location>
</feature>
<evidence type="ECO:0000256" key="4">
    <source>
        <dbReference type="ARBA" id="ARBA00023163"/>
    </source>
</evidence>
<evidence type="ECO:0000256" key="2">
    <source>
        <dbReference type="ARBA" id="ARBA00023015"/>
    </source>
</evidence>
<gene>
    <name evidence="7" type="ORF">CVV68_13955</name>
</gene>
<dbReference type="AlphaFoldDB" id="A0A2V5L9N5"/>
<protein>
    <submittedName>
        <fullName evidence="7">TetR family transcriptional regulator</fullName>
    </submittedName>
</protein>
<keyword evidence="2" id="KW-0805">Transcription regulation</keyword>
<organism evidence="7 8">
    <name type="scientific">Arthrobacter livingstonensis</name>
    <dbReference type="NCBI Taxonomy" id="670078"/>
    <lineage>
        <taxon>Bacteria</taxon>
        <taxon>Bacillati</taxon>
        <taxon>Actinomycetota</taxon>
        <taxon>Actinomycetes</taxon>
        <taxon>Micrococcales</taxon>
        <taxon>Micrococcaceae</taxon>
        <taxon>Arthrobacter</taxon>
    </lineage>
</organism>
<dbReference type="InterPro" id="IPR050109">
    <property type="entry name" value="HTH-type_TetR-like_transc_reg"/>
</dbReference>
<evidence type="ECO:0000256" key="5">
    <source>
        <dbReference type="PROSITE-ProRule" id="PRU00335"/>
    </source>
</evidence>
<proteinExistence type="predicted"/>
<accession>A0A2V5L9N5</accession>
<dbReference type="OrthoDB" id="329481at2"/>
<evidence type="ECO:0000259" key="6">
    <source>
        <dbReference type="PROSITE" id="PS50977"/>
    </source>
</evidence>
<dbReference type="Pfam" id="PF02909">
    <property type="entry name" value="TetR_C_1"/>
    <property type="match status" value="1"/>
</dbReference>
<dbReference type="SUPFAM" id="SSF48498">
    <property type="entry name" value="Tetracyclin repressor-like, C-terminal domain"/>
    <property type="match status" value="1"/>
</dbReference>
<keyword evidence="4" id="KW-0804">Transcription</keyword>
<dbReference type="InterPro" id="IPR003012">
    <property type="entry name" value="Tet_transcr_reg_TetR"/>
</dbReference>
<dbReference type="InterPro" id="IPR001647">
    <property type="entry name" value="HTH_TetR"/>
</dbReference>
<dbReference type="RefSeq" id="WP_110501621.1">
    <property type="nucleotide sequence ID" value="NZ_QJVD01000015.1"/>
</dbReference>
<dbReference type="PANTHER" id="PTHR30055">
    <property type="entry name" value="HTH-TYPE TRANSCRIPTIONAL REGULATOR RUTR"/>
    <property type="match status" value="1"/>
</dbReference>
<feature type="DNA-binding region" description="H-T-H motif" evidence="5">
    <location>
        <begin position="38"/>
        <end position="57"/>
    </location>
</feature>
<dbReference type="GO" id="GO:0046677">
    <property type="term" value="P:response to antibiotic"/>
    <property type="evidence" value="ECO:0007669"/>
    <property type="project" value="InterPro"/>
</dbReference>
<dbReference type="SUPFAM" id="SSF46689">
    <property type="entry name" value="Homeodomain-like"/>
    <property type="match status" value="1"/>
</dbReference>
<keyword evidence="3 5" id="KW-0238">DNA-binding</keyword>
<dbReference type="GO" id="GO:0003700">
    <property type="term" value="F:DNA-binding transcription factor activity"/>
    <property type="evidence" value="ECO:0007669"/>
    <property type="project" value="TreeGrafter"/>
</dbReference>
<dbReference type="Proteomes" id="UP000247832">
    <property type="component" value="Unassembled WGS sequence"/>
</dbReference>
<evidence type="ECO:0000256" key="3">
    <source>
        <dbReference type="ARBA" id="ARBA00023125"/>
    </source>
</evidence>
<dbReference type="GO" id="GO:0045892">
    <property type="term" value="P:negative regulation of DNA-templated transcription"/>
    <property type="evidence" value="ECO:0007669"/>
    <property type="project" value="InterPro"/>
</dbReference>
<dbReference type="InterPro" id="IPR036271">
    <property type="entry name" value="Tet_transcr_reg_TetR-rel_C_sf"/>
</dbReference>
<dbReference type="Gene3D" id="1.10.357.10">
    <property type="entry name" value="Tetracycline Repressor, domain 2"/>
    <property type="match status" value="1"/>
</dbReference>
<dbReference type="PRINTS" id="PR00400">
    <property type="entry name" value="TETREPRESSOR"/>
</dbReference>
<dbReference type="GO" id="GO:0000976">
    <property type="term" value="F:transcription cis-regulatory region binding"/>
    <property type="evidence" value="ECO:0007669"/>
    <property type="project" value="TreeGrafter"/>
</dbReference>
<dbReference type="InterPro" id="IPR009057">
    <property type="entry name" value="Homeodomain-like_sf"/>
</dbReference>
<evidence type="ECO:0000313" key="8">
    <source>
        <dbReference type="Proteomes" id="UP000247832"/>
    </source>
</evidence>
<keyword evidence="1" id="KW-0678">Repressor</keyword>
<keyword evidence="8" id="KW-1185">Reference proteome</keyword>
<comment type="caution">
    <text evidence="7">The sequence shown here is derived from an EMBL/GenBank/DDBJ whole genome shotgun (WGS) entry which is preliminary data.</text>
</comment>
<dbReference type="EMBL" id="QJVD01000015">
    <property type="protein sequence ID" value="PYI66403.1"/>
    <property type="molecule type" value="Genomic_DNA"/>
</dbReference>
<evidence type="ECO:0000256" key="1">
    <source>
        <dbReference type="ARBA" id="ARBA00022491"/>
    </source>
</evidence>
<dbReference type="PROSITE" id="PS50977">
    <property type="entry name" value="HTH_TETR_2"/>
    <property type="match status" value="1"/>
</dbReference>